<keyword evidence="2" id="KW-1185">Reference proteome</keyword>
<dbReference type="Proteomes" id="UP001418222">
    <property type="component" value="Unassembled WGS sequence"/>
</dbReference>
<evidence type="ECO:0000313" key="1">
    <source>
        <dbReference type="EMBL" id="KAK8931204.1"/>
    </source>
</evidence>
<proteinExistence type="predicted"/>
<reference evidence="1 2" key="1">
    <citation type="journal article" date="2022" name="Nat. Plants">
        <title>Genomes of leafy and leafless Platanthera orchids illuminate the evolution of mycoheterotrophy.</title>
        <authorList>
            <person name="Li M.H."/>
            <person name="Liu K.W."/>
            <person name="Li Z."/>
            <person name="Lu H.C."/>
            <person name="Ye Q.L."/>
            <person name="Zhang D."/>
            <person name="Wang J.Y."/>
            <person name="Li Y.F."/>
            <person name="Zhong Z.M."/>
            <person name="Liu X."/>
            <person name="Yu X."/>
            <person name="Liu D.K."/>
            <person name="Tu X.D."/>
            <person name="Liu B."/>
            <person name="Hao Y."/>
            <person name="Liao X.Y."/>
            <person name="Jiang Y.T."/>
            <person name="Sun W.H."/>
            <person name="Chen J."/>
            <person name="Chen Y.Q."/>
            <person name="Ai Y."/>
            <person name="Zhai J.W."/>
            <person name="Wu S.S."/>
            <person name="Zhou Z."/>
            <person name="Hsiao Y.Y."/>
            <person name="Wu W.L."/>
            <person name="Chen Y.Y."/>
            <person name="Lin Y.F."/>
            <person name="Hsu J.L."/>
            <person name="Li C.Y."/>
            <person name="Wang Z.W."/>
            <person name="Zhao X."/>
            <person name="Zhong W.Y."/>
            <person name="Ma X.K."/>
            <person name="Ma L."/>
            <person name="Huang J."/>
            <person name="Chen G.Z."/>
            <person name="Huang M.Z."/>
            <person name="Huang L."/>
            <person name="Peng D.H."/>
            <person name="Luo Y.B."/>
            <person name="Zou S.Q."/>
            <person name="Chen S.P."/>
            <person name="Lan S."/>
            <person name="Tsai W.C."/>
            <person name="Van de Peer Y."/>
            <person name="Liu Z.J."/>
        </authorList>
    </citation>
    <scope>NUCLEOTIDE SEQUENCE [LARGE SCALE GENOMIC DNA]</scope>
    <source>
        <strain evidence="1">Lor287</strain>
    </source>
</reference>
<name>A0AAP0B7W6_9ASPA</name>
<protein>
    <submittedName>
        <fullName evidence="1">Uncharacterized protein</fullName>
    </submittedName>
</protein>
<accession>A0AAP0B7W6</accession>
<organism evidence="1 2">
    <name type="scientific">Platanthera zijinensis</name>
    <dbReference type="NCBI Taxonomy" id="2320716"/>
    <lineage>
        <taxon>Eukaryota</taxon>
        <taxon>Viridiplantae</taxon>
        <taxon>Streptophyta</taxon>
        <taxon>Embryophyta</taxon>
        <taxon>Tracheophyta</taxon>
        <taxon>Spermatophyta</taxon>
        <taxon>Magnoliopsida</taxon>
        <taxon>Liliopsida</taxon>
        <taxon>Asparagales</taxon>
        <taxon>Orchidaceae</taxon>
        <taxon>Orchidoideae</taxon>
        <taxon>Orchideae</taxon>
        <taxon>Orchidinae</taxon>
        <taxon>Platanthera</taxon>
    </lineage>
</organism>
<gene>
    <name evidence="1" type="ORF">KSP39_PZI016891</name>
</gene>
<sequence length="105" mass="11942">MNSPFAILKSDCDFRYGRSIARYLCISAVPAQINPNGVAMILEFLHFLRSEKITFDLSVFQKIFAFAETSEGFVFLSIHVCTLVSTTNMVHRWGEWLVIVSGNFE</sequence>
<comment type="caution">
    <text evidence="1">The sequence shown here is derived from an EMBL/GenBank/DDBJ whole genome shotgun (WGS) entry which is preliminary data.</text>
</comment>
<dbReference type="EMBL" id="JBBWWQ010000014">
    <property type="protein sequence ID" value="KAK8931204.1"/>
    <property type="molecule type" value="Genomic_DNA"/>
</dbReference>
<evidence type="ECO:0000313" key="2">
    <source>
        <dbReference type="Proteomes" id="UP001418222"/>
    </source>
</evidence>
<dbReference type="AlphaFoldDB" id="A0AAP0B7W6"/>